<reference evidence="2 3" key="1">
    <citation type="submission" date="2020-08" db="EMBL/GenBank/DDBJ databases">
        <title>Novel species isolated from subtropical streams in China.</title>
        <authorList>
            <person name="Lu H."/>
        </authorList>
    </citation>
    <scope>NUCLEOTIDE SEQUENCE [LARGE SCALE GENOMIC DNA]</scope>
    <source>
        <strain evidence="2 3">CCTCC AB 2015119</strain>
    </source>
</reference>
<protein>
    <recommendedName>
        <fullName evidence="1">SF4 helicase domain-containing protein</fullName>
    </recommendedName>
</protein>
<keyword evidence="3" id="KW-1185">Reference proteome</keyword>
<dbReference type="SUPFAM" id="SSF52540">
    <property type="entry name" value="P-loop containing nucleoside triphosphate hydrolases"/>
    <property type="match status" value="1"/>
</dbReference>
<dbReference type="Gene3D" id="3.40.50.300">
    <property type="entry name" value="P-loop containing nucleotide triphosphate hydrolases"/>
    <property type="match status" value="1"/>
</dbReference>
<comment type="caution">
    <text evidence="2">The sequence shown here is derived from an EMBL/GenBank/DDBJ whole genome shotgun (WGS) entry which is preliminary data.</text>
</comment>
<sequence>MEHLNQGSVTNAEVHSTQKIRNSKIAALTRAWIRLPNSKNTHPPYTTGFTELNHLLGGWHRGGISVIAGHPSMGVVPLSSTLAEAFARNVGQVIWVGKESDLKIATDILIMRNTGFDPRFTYCGISQQALDELQATMNELSNLNVHYYVLDDETSIVEDIEFLSHIEPNIPTLLVYDSSRINDDNPDHPDISPIINSIIECNNNVSVLCLLPMANDIESSPNQTPKLSDVIGLDQIADIVDVVMSPNRGWLHRECANGNDSWKAEVHVLLNHISGMGNTGSCEFSSDLK</sequence>
<evidence type="ECO:0000313" key="3">
    <source>
        <dbReference type="Proteomes" id="UP000637632"/>
    </source>
</evidence>
<dbReference type="RefSeq" id="WP_190476837.1">
    <property type="nucleotide sequence ID" value="NZ_JACOFT010000001.1"/>
</dbReference>
<accession>A0ABR6XB89</accession>
<dbReference type="InterPro" id="IPR027417">
    <property type="entry name" value="P-loop_NTPase"/>
</dbReference>
<feature type="domain" description="SF4 helicase" evidence="1">
    <location>
        <begin position="46"/>
        <end position="253"/>
    </location>
</feature>
<evidence type="ECO:0000259" key="1">
    <source>
        <dbReference type="Pfam" id="PF03796"/>
    </source>
</evidence>
<proteinExistence type="predicted"/>
<dbReference type="Pfam" id="PF03796">
    <property type="entry name" value="DnaB_C"/>
    <property type="match status" value="1"/>
</dbReference>
<dbReference type="EMBL" id="JACOFT010000001">
    <property type="protein sequence ID" value="MBC3810090.1"/>
    <property type="molecule type" value="Genomic_DNA"/>
</dbReference>
<organism evidence="2 3">
    <name type="scientific">Undibacterium aquatile</name>
    <dbReference type="NCBI Taxonomy" id="1537398"/>
    <lineage>
        <taxon>Bacteria</taxon>
        <taxon>Pseudomonadati</taxon>
        <taxon>Pseudomonadota</taxon>
        <taxon>Betaproteobacteria</taxon>
        <taxon>Burkholderiales</taxon>
        <taxon>Oxalobacteraceae</taxon>
        <taxon>Undibacterium</taxon>
    </lineage>
</organism>
<gene>
    <name evidence="2" type="ORF">H8K26_01435</name>
</gene>
<evidence type="ECO:0000313" key="2">
    <source>
        <dbReference type="EMBL" id="MBC3810090.1"/>
    </source>
</evidence>
<dbReference type="Proteomes" id="UP000637632">
    <property type="component" value="Unassembled WGS sequence"/>
</dbReference>
<dbReference type="InterPro" id="IPR007694">
    <property type="entry name" value="DNA_helicase_DnaB-like_C"/>
</dbReference>
<name>A0ABR6XB89_9BURK</name>